<gene>
    <name evidence="3" type="ORF">KGQ91_05285</name>
</gene>
<keyword evidence="1" id="KW-0472">Membrane</keyword>
<feature type="transmembrane region" description="Helical" evidence="1">
    <location>
        <begin position="323"/>
        <end position="344"/>
    </location>
</feature>
<comment type="caution">
    <text evidence="3">The sequence shown here is derived from an EMBL/GenBank/DDBJ whole genome shotgun (WGS) entry which is preliminary data.</text>
</comment>
<dbReference type="Proteomes" id="UP001319883">
    <property type="component" value="Unassembled WGS sequence"/>
</dbReference>
<organism evidence="3 4">
    <name type="scientific">Modicisalibacter tunisiensis</name>
    <dbReference type="NCBI Taxonomy" id="390637"/>
    <lineage>
        <taxon>Bacteria</taxon>
        <taxon>Pseudomonadati</taxon>
        <taxon>Pseudomonadota</taxon>
        <taxon>Gammaproteobacteria</taxon>
        <taxon>Oceanospirillales</taxon>
        <taxon>Halomonadaceae</taxon>
        <taxon>Modicisalibacter</taxon>
    </lineage>
</organism>
<dbReference type="EMBL" id="JAGXFD010000001">
    <property type="protein sequence ID" value="MBZ9567104.1"/>
    <property type="molecule type" value="Genomic_DNA"/>
</dbReference>
<dbReference type="PANTHER" id="PTHR35342:SF5">
    <property type="entry name" value="TRICARBOXYLIC TRANSPORT PROTEIN"/>
    <property type="match status" value="1"/>
</dbReference>
<keyword evidence="1" id="KW-1133">Transmembrane helix</keyword>
<evidence type="ECO:0000313" key="3">
    <source>
        <dbReference type="EMBL" id="MBZ9567104.1"/>
    </source>
</evidence>
<evidence type="ECO:0000259" key="2">
    <source>
        <dbReference type="Pfam" id="PF01970"/>
    </source>
</evidence>
<dbReference type="RefSeq" id="WP_163647847.1">
    <property type="nucleotide sequence ID" value="NZ_JAGXFD010000001.1"/>
</dbReference>
<feature type="domain" description="DUF112" evidence="2">
    <location>
        <begin position="20"/>
        <end position="440"/>
    </location>
</feature>
<feature type="transmembrane region" description="Helical" evidence="1">
    <location>
        <begin position="391"/>
        <end position="409"/>
    </location>
</feature>
<feature type="transmembrane region" description="Helical" evidence="1">
    <location>
        <begin position="465"/>
        <end position="492"/>
    </location>
</feature>
<dbReference type="InterPro" id="IPR002823">
    <property type="entry name" value="DUF112_TM"/>
</dbReference>
<reference evidence="3 4" key="1">
    <citation type="submission" date="2021-05" db="EMBL/GenBank/DDBJ databases">
        <title>Petroleum and Energy Research Collection (APPE): ex situ preservation of microbial diversity associated with the oil industry and exploitation of its biotechnological potential.</title>
        <authorList>
            <person name="Paixao C.T.M."/>
            <person name="Gomes M.B."/>
            <person name="Oliveira V.M."/>
        </authorList>
    </citation>
    <scope>NUCLEOTIDE SEQUENCE [LARGE SCALE GENOMIC DNA]</scope>
    <source>
        <strain evidence="3 4">LIT2</strain>
    </source>
</reference>
<feature type="transmembrane region" description="Helical" evidence="1">
    <location>
        <begin position="140"/>
        <end position="160"/>
    </location>
</feature>
<feature type="transmembrane region" description="Helical" evidence="1">
    <location>
        <begin position="415"/>
        <end position="444"/>
    </location>
</feature>
<accession>A0ABS7WY58</accession>
<feature type="transmembrane region" description="Helical" evidence="1">
    <location>
        <begin position="356"/>
        <end position="379"/>
    </location>
</feature>
<proteinExistence type="predicted"/>
<protein>
    <submittedName>
        <fullName evidence="3">Tripartite tricarboxylate transporter permease</fullName>
    </submittedName>
</protein>
<feature type="transmembrane region" description="Helical" evidence="1">
    <location>
        <begin position="47"/>
        <end position="71"/>
    </location>
</feature>
<feature type="transmembrane region" description="Helical" evidence="1">
    <location>
        <begin position="205"/>
        <end position="225"/>
    </location>
</feature>
<dbReference type="Pfam" id="PF01970">
    <property type="entry name" value="TctA"/>
    <property type="match status" value="1"/>
</dbReference>
<keyword evidence="1" id="KW-0812">Transmembrane</keyword>
<dbReference type="PANTHER" id="PTHR35342">
    <property type="entry name" value="TRICARBOXYLIC TRANSPORT PROTEIN"/>
    <property type="match status" value="1"/>
</dbReference>
<feature type="transmembrane region" description="Helical" evidence="1">
    <location>
        <begin position="111"/>
        <end position="134"/>
    </location>
</feature>
<name>A0ABS7WY58_9GAMM</name>
<feature type="transmembrane region" description="Helical" evidence="1">
    <location>
        <begin position="172"/>
        <end position="193"/>
    </location>
</feature>
<evidence type="ECO:0000313" key="4">
    <source>
        <dbReference type="Proteomes" id="UP001319883"/>
    </source>
</evidence>
<keyword evidence="4" id="KW-1185">Reference proteome</keyword>
<sequence>MEILGFLLHGFAVALEPQNLLLALIGCAVGTLIGALPGLGPVNGVALLIPLAFNFGLSPTAALILLVSVYYGTMYGGRISSIVLNIPGDEPAMMTTLDGYPMALKGRGGEALGLSAVASFVGATVATIGLTLFAPLLVGFAIRFGPAEYFALFMLAFATIGGVTSGSFTKSLLAACLGLLLGTVGLDPASGVSRYTFGWYELYDGIDFIAALVGLFAISECLLFLEDRHQTTGASRELGSAIPGMRRAGACKATIARGSLIGFIAGVLPGAGASLGSFLSYTLEKRWLGRQGDFGNGDPRGVAAPEAGNNAAAGGALIPMLSLGIPGSGTTAILLALLLSMNITPGPLLFDQQPDMVWGLVAALFIGNVMLLVLNVPLVGLFARVLRAPSWLLMPVVILVAFVGVYSLNNSPFDLYVMLAFGVLGYGLRKLHMPAVPVVLGLLLGGEMEFNLRRALAISGGDWSILVGSGISVGIYAFAATLMVAGLVYAWWIRRTPEAG</sequence>
<evidence type="ECO:0000256" key="1">
    <source>
        <dbReference type="SAM" id="Phobius"/>
    </source>
</evidence>